<evidence type="ECO:0000256" key="1">
    <source>
        <dbReference type="SAM" id="Coils"/>
    </source>
</evidence>
<feature type="coiled-coil region" evidence="1">
    <location>
        <begin position="80"/>
        <end position="111"/>
    </location>
</feature>
<dbReference type="Pfam" id="PF00651">
    <property type="entry name" value="BTB"/>
    <property type="match status" value="1"/>
</dbReference>
<organism evidence="3 4">
    <name type="scientific">Clytia hemisphaerica</name>
    <dbReference type="NCBI Taxonomy" id="252671"/>
    <lineage>
        <taxon>Eukaryota</taxon>
        <taxon>Metazoa</taxon>
        <taxon>Cnidaria</taxon>
        <taxon>Hydrozoa</taxon>
        <taxon>Hydroidolina</taxon>
        <taxon>Leptothecata</taxon>
        <taxon>Obeliida</taxon>
        <taxon>Clytiidae</taxon>
        <taxon>Clytia</taxon>
    </lineage>
</organism>
<dbReference type="InterPro" id="IPR011333">
    <property type="entry name" value="SKP1/BTB/POZ_sf"/>
</dbReference>
<keyword evidence="4" id="KW-1185">Reference proteome</keyword>
<dbReference type="OrthoDB" id="5976359at2759"/>
<dbReference type="Gene3D" id="3.30.710.10">
    <property type="entry name" value="Potassium Channel Kv1.1, Chain A"/>
    <property type="match status" value="1"/>
</dbReference>
<reference evidence="3" key="1">
    <citation type="submission" date="2021-01" db="UniProtKB">
        <authorList>
            <consortium name="EnsemblMetazoa"/>
        </authorList>
    </citation>
    <scope>IDENTIFICATION</scope>
</reference>
<dbReference type="AlphaFoldDB" id="A0A7M5XCC1"/>
<keyword evidence="1" id="KW-0175">Coiled coil</keyword>
<evidence type="ECO:0000259" key="2">
    <source>
        <dbReference type="Pfam" id="PF00651"/>
    </source>
</evidence>
<dbReference type="InterPro" id="IPR000210">
    <property type="entry name" value="BTB/POZ_dom"/>
</dbReference>
<feature type="domain" description="BTB" evidence="2">
    <location>
        <begin position="1"/>
        <end position="93"/>
    </location>
</feature>
<evidence type="ECO:0000313" key="3">
    <source>
        <dbReference type="EnsemblMetazoa" id="CLYHEMP019942.1"/>
    </source>
</evidence>
<proteinExistence type="predicted"/>
<dbReference type="EnsemblMetazoa" id="CLYHEMT019942.1">
    <property type="protein sequence ID" value="CLYHEMP019942.1"/>
    <property type="gene ID" value="CLYHEMG019942"/>
</dbReference>
<protein>
    <recommendedName>
        <fullName evidence="2">BTB domain-containing protein</fullName>
    </recommendedName>
</protein>
<name>A0A7M5XCC1_9CNID</name>
<evidence type="ECO:0000313" key="4">
    <source>
        <dbReference type="Proteomes" id="UP000594262"/>
    </source>
</evidence>
<sequence length="191" mass="21960">MVEGMKLHVDSFTLVDQSPVFKEMLEIAPRNKSGKKILALAGQGVNQVAHLLTFLTEPREIEAQNTDLMALANLAQEFQIALLNNKIRIFLENIKEEKAEEQLKYLKLVNMMNFSQIVQFKILAQIGKATTRFSRYRLIKAFYLLDSKTMKLVAQFRLWYLLSSFSNDILDNIQDEMNGILGMRLSRKKGS</sequence>
<dbReference type="Proteomes" id="UP000594262">
    <property type="component" value="Unplaced"/>
</dbReference>
<accession>A0A7M5XCC1</accession>